<accession>E7G9S7</accession>
<protein>
    <submittedName>
        <fullName evidence="2">Uncharacterized protein</fullName>
    </submittedName>
</protein>
<evidence type="ECO:0000313" key="3">
    <source>
        <dbReference type="Proteomes" id="UP000003157"/>
    </source>
</evidence>
<dbReference type="RefSeq" id="WP_008788625.1">
    <property type="nucleotide sequence ID" value="NZ_AKCB01000003.1"/>
</dbReference>
<feature type="transmembrane region" description="Helical" evidence="1">
    <location>
        <begin position="366"/>
        <end position="386"/>
    </location>
</feature>
<name>E7G9S7_9FIRM</name>
<reference evidence="2 3" key="1">
    <citation type="submission" date="2010-12" db="EMBL/GenBank/DDBJ databases">
        <title>The Genome Sequence of Coprobacillus sp. strain 29_1.</title>
        <authorList>
            <consortium name="The Broad Institute Genome Sequencing Platform"/>
            <person name="Earl A."/>
            <person name="Ward D."/>
            <person name="Feldgarden M."/>
            <person name="Gevers D."/>
            <person name="Daigneault M."/>
            <person name="Sibley C.D."/>
            <person name="White A."/>
            <person name="Strauss J."/>
            <person name="Allen-Vercoe E."/>
            <person name="Young S.K."/>
            <person name="Zeng Q."/>
            <person name="Gargeya S."/>
            <person name="Fitzgerald M."/>
            <person name="Haas B."/>
            <person name="Abouelleil A."/>
            <person name="Alvarado L."/>
            <person name="Arachchi H.M."/>
            <person name="Berlin A."/>
            <person name="Brown A."/>
            <person name="Chapman S.B."/>
            <person name="Chen Z."/>
            <person name="Dunbar C."/>
            <person name="Freedman E."/>
            <person name="Gearin G."/>
            <person name="Gellesch M."/>
            <person name="Goldberg J."/>
            <person name="Griggs A."/>
            <person name="Gujja S."/>
            <person name="Heilman E."/>
            <person name="Heiman D."/>
            <person name="Howarth C."/>
            <person name="Larson L."/>
            <person name="Lui A."/>
            <person name="MacDonald P.J.P."/>
            <person name="Mehta T."/>
            <person name="Montmayeur A."/>
            <person name="Murphy C."/>
            <person name="Neiman D."/>
            <person name="Pearson M."/>
            <person name="Priest M."/>
            <person name="Roberts A."/>
            <person name="Saif S."/>
            <person name="Shea T."/>
            <person name="Shenoy N."/>
            <person name="Sisk P."/>
            <person name="Stolte C."/>
            <person name="Sykes S."/>
            <person name="White J."/>
            <person name="Yandava C."/>
            <person name="Nusbaum C."/>
            <person name="Birren B."/>
        </authorList>
    </citation>
    <scope>NUCLEOTIDE SEQUENCE [LARGE SCALE GENOMIC DNA]</scope>
    <source>
        <strain evidence="2 3">29_1</strain>
    </source>
</reference>
<comment type="caution">
    <text evidence="2">The sequence shown here is derived from an EMBL/GenBank/DDBJ whole genome shotgun (WGS) entry which is preliminary data.</text>
</comment>
<dbReference type="PROSITE" id="PS51257">
    <property type="entry name" value="PROKAR_LIPOPROTEIN"/>
    <property type="match status" value="1"/>
</dbReference>
<feature type="transmembrane region" description="Helical" evidence="1">
    <location>
        <begin position="445"/>
        <end position="466"/>
    </location>
</feature>
<feature type="transmembrane region" description="Helical" evidence="1">
    <location>
        <begin position="472"/>
        <end position="492"/>
    </location>
</feature>
<dbReference type="OrthoDB" id="9993546at2"/>
<evidence type="ECO:0000256" key="1">
    <source>
        <dbReference type="SAM" id="Phobius"/>
    </source>
</evidence>
<sequence>MKKIKYAILVLILLLLVGCGANVDYRIDVNTEAKSIQIRTSLEVDESDYKYIKGGRDELVSIMQKEKPDNLEFDVDKDNENKFIFTFTFISYDDYLSQYKSITGETSSSTFDIGEYSKESPFQTYQNIKFEDDLSHLLNWLKEALLNSGSIDSEHKDSLIHNQNYQFLFDGQKYNSYSYQQEYEGKSIIPITQNNVKIIIKKENQINFYMSLIIAKDKVGEFTENLSSFMKERNVNLQYEEVVYNDISCMKYDIQMSNIDLSHEDSLMTFNSVFGEGFGYGNSKSVEKSSFIKDDYQQTLNLQLNFHSLFGLEKIHPVEIVVDVDGVSLAEGETIHQNTEMPLTVQELNDGYFNISLNTTYTSYRFITFVALFLIIAIIIGCLWRFGFKKTYHKIQHIVQIGYQKLAQVIGHYFYENELRIEGTLIVGEAFTIQIKNINKIHYGYQYEILSSLYKYAGAAIVGYILQTSNEFKLVGCILLIGAIVLFVIGLIRYRTKAIYLKLTSGKEYSFVFEDHIQAMTMYTELLDIIEKQNEQDDDLEVIFTSLENMGEEKNEEA</sequence>
<dbReference type="eggNOG" id="COG3266">
    <property type="taxonomic scope" value="Bacteria"/>
</dbReference>
<dbReference type="STRING" id="100884.GCA_000269565_03360"/>
<keyword evidence="1" id="KW-0472">Membrane</keyword>
<keyword evidence="1" id="KW-1133">Transmembrane helix</keyword>
<proteinExistence type="predicted"/>
<keyword evidence="1" id="KW-0812">Transmembrane</keyword>
<dbReference type="AlphaFoldDB" id="E7G9S7"/>
<keyword evidence="3" id="KW-1185">Reference proteome</keyword>
<dbReference type="GeneID" id="78231125"/>
<evidence type="ECO:0000313" key="2">
    <source>
        <dbReference type="EMBL" id="EFW05186.1"/>
    </source>
</evidence>
<dbReference type="Proteomes" id="UP000003157">
    <property type="component" value="Unassembled WGS sequence"/>
</dbReference>
<organism evidence="2 3">
    <name type="scientific">Coprobacillus cateniformis</name>
    <dbReference type="NCBI Taxonomy" id="100884"/>
    <lineage>
        <taxon>Bacteria</taxon>
        <taxon>Bacillati</taxon>
        <taxon>Bacillota</taxon>
        <taxon>Erysipelotrichia</taxon>
        <taxon>Erysipelotrichales</taxon>
        <taxon>Coprobacillaceae</taxon>
        <taxon>Coprobacillus</taxon>
    </lineage>
</organism>
<dbReference type="HOGENOM" id="CLU_488101_0_0_9"/>
<gene>
    <name evidence="2" type="ORF">HMPREF9488_01516</name>
</gene>
<dbReference type="EMBL" id="ADKX01000028">
    <property type="protein sequence ID" value="EFW05186.1"/>
    <property type="molecule type" value="Genomic_DNA"/>
</dbReference>